<gene>
    <name evidence="2" type="ORF">FGG15_09710</name>
</gene>
<sequence>MEKLKALVLNCTIKYRPEVSNTEALAQILIDRLKDVHQNLEVEMLRVTDYNVKFGGAINDMGHGDEWPVILKKIKACDIFIMAMPIWMGVRCSVGQMVIERLDGTTKGDGAQFPLYNTVAGVVVTGNEDGAHDVAANTLYNLAHFGCTIPPNTDVYWVGDAGPGASFIEAHGGLSPYVQRNIEMTAQNLIHGALMLKKMPYTIDIRPIMTKMKLQMHVKKRVMQEATMQLKEGLSAIK</sequence>
<dbReference type="InterPro" id="IPR029039">
    <property type="entry name" value="Flavoprotein-like_sf"/>
</dbReference>
<evidence type="ECO:0000313" key="3">
    <source>
        <dbReference type="Proteomes" id="UP000751614"/>
    </source>
</evidence>
<dbReference type="RefSeq" id="WP_138835716.1">
    <property type="nucleotide sequence ID" value="NZ_VCNI01000002.1"/>
</dbReference>
<name>A0ABY2WI14_9FLAO</name>
<protein>
    <submittedName>
        <fullName evidence="2">Flavodoxin family protein</fullName>
    </submittedName>
</protein>
<dbReference type="Gene3D" id="3.40.50.360">
    <property type="match status" value="1"/>
</dbReference>
<dbReference type="Proteomes" id="UP000751614">
    <property type="component" value="Unassembled WGS sequence"/>
</dbReference>
<proteinExistence type="predicted"/>
<reference evidence="2 3" key="1">
    <citation type="submission" date="2019-05" db="EMBL/GenBank/DDBJ databases">
        <title>Flagellimonas sp. AsT0115, sp. nov., isolated from a marine red algae, Asparagopsis taxiformis.</title>
        <authorList>
            <person name="Kim J."/>
            <person name="Jeong S.E."/>
            <person name="Jeon C.O."/>
        </authorList>
    </citation>
    <scope>NUCLEOTIDE SEQUENCE [LARGE SCALE GENOMIC DNA]</scope>
    <source>
        <strain evidence="2 3">AsT0115</strain>
    </source>
</reference>
<dbReference type="SUPFAM" id="SSF52218">
    <property type="entry name" value="Flavoproteins"/>
    <property type="match status" value="1"/>
</dbReference>
<organism evidence="2 3">
    <name type="scientific">Flagellimonas algicola</name>
    <dbReference type="NCBI Taxonomy" id="2583815"/>
    <lineage>
        <taxon>Bacteria</taxon>
        <taxon>Pseudomonadati</taxon>
        <taxon>Bacteroidota</taxon>
        <taxon>Flavobacteriia</taxon>
        <taxon>Flavobacteriales</taxon>
        <taxon>Flavobacteriaceae</taxon>
        <taxon>Flagellimonas</taxon>
    </lineage>
</organism>
<evidence type="ECO:0000259" key="1">
    <source>
        <dbReference type="Pfam" id="PF03358"/>
    </source>
</evidence>
<accession>A0ABY2WI14</accession>
<comment type="caution">
    <text evidence="2">The sequence shown here is derived from an EMBL/GenBank/DDBJ whole genome shotgun (WGS) entry which is preliminary data.</text>
</comment>
<feature type="domain" description="NADPH-dependent FMN reductase-like" evidence="1">
    <location>
        <begin position="6"/>
        <end position="155"/>
    </location>
</feature>
<evidence type="ECO:0000313" key="2">
    <source>
        <dbReference type="EMBL" id="TMU54489.1"/>
    </source>
</evidence>
<dbReference type="Pfam" id="PF03358">
    <property type="entry name" value="FMN_red"/>
    <property type="match status" value="1"/>
</dbReference>
<dbReference type="EMBL" id="VCNI01000002">
    <property type="protein sequence ID" value="TMU54489.1"/>
    <property type="molecule type" value="Genomic_DNA"/>
</dbReference>
<dbReference type="InterPro" id="IPR005025">
    <property type="entry name" value="FMN_Rdtase-like_dom"/>
</dbReference>
<keyword evidence="3" id="KW-1185">Reference proteome</keyword>